<evidence type="ECO:0000256" key="2">
    <source>
        <dbReference type="ARBA" id="ARBA00006046"/>
    </source>
</evidence>
<dbReference type="NCBIfam" id="NF045637">
    <property type="entry name" value="carotdesatCrtDProt"/>
    <property type="match status" value="1"/>
</dbReference>
<accession>A0A1T1APQ4</accession>
<evidence type="ECO:0000256" key="5">
    <source>
        <dbReference type="RuleBase" id="RU362075"/>
    </source>
</evidence>
<comment type="caution">
    <text evidence="7">The sequence shown here is derived from an EMBL/GenBank/DDBJ whole genome shotgun (WGS) entry which is preliminary data.</text>
</comment>
<comment type="similarity">
    <text evidence="2 5">Belongs to the carotenoid/retinoid oxidoreductase family.</text>
</comment>
<keyword evidence="3 5" id="KW-0125">Carotenoid biosynthesis</keyword>
<feature type="domain" description="Amine oxidase" evidence="6">
    <location>
        <begin position="13"/>
        <end position="491"/>
    </location>
</feature>
<dbReference type="SUPFAM" id="SSF51905">
    <property type="entry name" value="FAD/NAD(P)-binding domain"/>
    <property type="match status" value="1"/>
</dbReference>
<dbReference type="InterPro" id="IPR014105">
    <property type="entry name" value="Carotenoid/retinoid_OxRdtase"/>
</dbReference>
<dbReference type="Gene3D" id="3.50.50.60">
    <property type="entry name" value="FAD/NAD(P)-binding domain"/>
    <property type="match status" value="2"/>
</dbReference>
<dbReference type="Proteomes" id="UP000190750">
    <property type="component" value="Unassembled WGS sequence"/>
</dbReference>
<organism evidence="7 8">
    <name type="scientific">Rhodoferax fermentans</name>
    <dbReference type="NCBI Taxonomy" id="28066"/>
    <lineage>
        <taxon>Bacteria</taxon>
        <taxon>Pseudomonadati</taxon>
        <taxon>Pseudomonadota</taxon>
        <taxon>Betaproteobacteria</taxon>
        <taxon>Burkholderiales</taxon>
        <taxon>Comamonadaceae</taxon>
        <taxon>Rhodoferax</taxon>
    </lineage>
</organism>
<evidence type="ECO:0000259" key="6">
    <source>
        <dbReference type="Pfam" id="PF01593"/>
    </source>
</evidence>
<dbReference type="PANTHER" id="PTHR43734">
    <property type="entry name" value="PHYTOENE DESATURASE"/>
    <property type="match status" value="1"/>
</dbReference>
<dbReference type="InterPro" id="IPR036188">
    <property type="entry name" value="FAD/NAD-bd_sf"/>
</dbReference>
<dbReference type="PANTHER" id="PTHR43734:SF7">
    <property type="entry name" value="4,4'-DIAPONEUROSPORENE OXYGENASE"/>
    <property type="match status" value="1"/>
</dbReference>
<dbReference type="AlphaFoldDB" id="A0A1T1APQ4"/>
<dbReference type="NCBIfam" id="TIGR02734">
    <property type="entry name" value="crtI_fam"/>
    <property type="match status" value="1"/>
</dbReference>
<dbReference type="GO" id="GO:0016491">
    <property type="term" value="F:oxidoreductase activity"/>
    <property type="evidence" value="ECO:0007669"/>
    <property type="project" value="UniProtKB-KW"/>
</dbReference>
<keyword evidence="8" id="KW-1185">Reference proteome</keyword>
<dbReference type="RefSeq" id="WP_078363862.1">
    <property type="nucleotide sequence ID" value="NZ_MTJN01000002.1"/>
</dbReference>
<evidence type="ECO:0000256" key="1">
    <source>
        <dbReference type="ARBA" id="ARBA00004829"/>
    </source>
</evidence>
<protein>
    <submittedName>
        <fullName evidence="7">CrtD protein</fullName>
    </submittedName>
</protein>
<evidence type="ECO:0000313" key="8">
    <source>
        <dbReference type="Proteomes" id="UP000190750"/>
    </source>
</evidence>
<evidence type="ECO:0000256" key="3">
    <source>
        <dbReference type="ARBA" id="ARBA00022746"/>
    </source>
</evidence>
<keyword evidence="4 5" id="KW-0560">Oxidoreductase</keyword>
<dbReference type="GO" id="GO:0016117">
    <property type="term" value="P:carotenoid biosynthetic process"/>
    <property type="evidence" value="ECO:0007669"/>
    <property type="project" value="UniProtKB-KW"/>
</dbReference>
<evidence type="ECO:0000256" key="4">
    <source>
        <dbReference type="ARBA" id="ARBA00023002"/>
    </source>
</evidence>
<reference evidence="7 8" key="1">
    <citation type="submission" date="2017-01" db="EMBL/GenBank/DDBJ databases">
        <title>Genome sequencing of Rhodoferax fermentans JCM 7819.</title>
        <authorList>
            <person name="Kim Y.J."/>
            <person name="Farh M.E.-A."/>
            <person name="Yang D.-C."/>
        </authorList>
    </citation>
    <scope>NUCLEOTIDE SEQUENCE [LARGE SCALE GENOMIC DNA]</scope>
    <source>
        <strain evidence="7 8">JCM 7819</strain>
    </source>
</reference>
<dbReference type="STRING" id="28066.RF819_04500"/>
<proteinExistence type="inferred from homology"/>
<gene>
    <name evidence="7" type="ORF">RF819_04500</name>
</gene>
<dbReference type="InterPro" id="IPR054841">
    <property type="entry name" value="carotdesatCrtD"/>
</dbReference>
<sequence>MADKHVVVVGAGVAGLVAALRLGHQGLDVTVVERSEQAGGKVRAQEVGGSYIDAGPTVFTMKWVFSELMESVGADIDTELKLSHLPVLAKHFWDDGSALDLFADPQASEAAVEAFAGPDEAQRFRHFCQTTKALYRSLETPFIRSQASNLPKFMMSLGPRGLALLARVGPTRTMWDSLGRHFTDPRLRQLFGRYATYCGSSPLQAPATLNLIAQVEMDGVWSVQGGMTSLAQCLVRLCKQNGVQFRYQTECQEIQVEQGRVKGVVLRDGERLAADALVFNGDVSALHQGLLGARSRAAFSSHKAQRSLSAVTWCAVAKTKGLNLDRHNLFFGRQYATEFEDIFTRQSLPTDPTLYVCAQDRGAGATSHTPERLLCLVNAPAIGDTDDERLSADLLEKLQERSFGRARACGLDIELDTGRLVRTSPRHFHQRFPGTGGALYGQATHGWLSIFSRPGAISPIPGLYLAGGSVHPGPGVPMAAMSGRLAAAAVLENLGLTRLSQTEATSGGMLTP</sequence>
<name>A0A1T1APQ4_RHOFE</name>
<dbReference type="InterPro" id="IPR002937">
    <property type="entry name" value="Amino_oxidase"/>
</dbReference>
<comment type="pathway">
    <text evidence="1 5">Carotenoid biosynthesis.</text>
</comment>
<dbReference type="OrthoDB" id="9774675at2"/>
<dbReference type="Pfam" id="PF01593">
    <property type="entry name" value="Amino_oxidase"/>
    <property type="match status" value="1"/>
</dbReference>
<evidence type="ECO:0000313" key="7">
    <source>
        <dbReference type="EMBL" id="OOV06082.1"/>
    </source>
</evidence>
<dbReference type="EMBL" id="MTJN01000002">
    <property type="protein sequence ID" value="OOV06082.1"/>
    <property type="molecule type" value="Genomic_DNA"/>
</dbReference>